<dbReference type="PANTHER" id="PTHR38342">
    <property type="entry name" value="SLR5037 PROTEIN"/>
    <property type="match status" value="1"/>
</dbReference>
<evidence type="ECO:0000259" key="1">
    <source>
        <dbReference type="Pfam" id="PF03625"/>
    </source>
</evidence>
<comment type="caution">
    <text evidence="2">The sequence shown here is derived from an EMBL/GenBank/DDBJ whole genome shotgun (WGS) entry which is preliminary data.</text>
</comment>
<gene>
    <name evidence="2" type="ORF">KAK03_18910</name>
</gene>
<sequence length="148" mass="15854">MKNSNSPTRAAEPSPYGFHGVLRERDFGRAVEQVTAALKSEGFGVLTEIDVQATMKAKLGIDVPPYRILGACNPPLAHRALTAEPDIGLLLPCNVVVRQEADGRLVVGFMDPEAVLQLTAHPEVAAVAQEVRGKLQRVRSALDSTATD</sequence>
<dbReference type="Pfam" id="PF03625">
    <property type="entry name" value="DUF302"/>
    <property type="match status" value="1"/>
</dbReference>
<protein>
    <submittedName>
        <fullName evidence="2">DUF302 domain-containing protein</fullName>
    </submittedName>
</protein>
<keyword evidence="3" id="KW-1185">Reference proteome</keyword>
<dbReference type="EMBL" id="JAGQDD010000017">
    <property type="protein sequence ID" value="MBQ0932553.1"/>
    <property type="molecule type" value="Genomic_DNA"/>
</dbReference>
<dbReference type="SUPFAM" id="SSF103247">
    <property type="entry name" value="TT1751-like"/>
    <property type="match status" value="1"/>
</dbReference>
<proteinExistence type="predicted"/>
<evidence type="ECO:0000313" key="2">
    <source>
        <dbReference type="EMBL" id="MBQ0932553.1"/>
    </source>
</evidence>
<dbReference type="PANTHER" id="PTHR38342:SF1">
    <property type="entry name" value="SLR5037 PROTEIN"/>
    <property type="match status" value="1"/>
</dbReference>
<name>A0A941BIC1_9BURK</name>
<feature type="domain" description="DUF302" evidence="1">
    <location>
        <begin position="49"/>
        <end position="112"/>
    </location>
</feature>
<dbReference type="CDD" id="cd14797">
    <property type="entry name" value="DUF302"/>
    <property type="match status" value="1"/>
</dbReference>
<dbReference type="InterPro" id="IPR035923">
    <property type="entry name" value="TT1751-like_sf"/>
</dbReference>
<reference evidence="2 3" key="1">
    <citation type="submission" date="2021-04" db="EMBL/GenBank/DDBJ databases">
        <title>The genome sequence of Ideonella sp. 3Y2.</title>
        <authorList>
            <person name="Liu Y."/>
        </authorList>
    </citation>
    <scope>NUCLEOTIDE SEQUENCE [LARGE SCALE GENOMIC DNA]</scope>
    <source>
        <strain evidence="2 3">3Y2</strain>
    </source>
</reference>
<dbReference type="InterPro" id="IPR005180">
    <property type="entry name" value="DUF302"/>
</dbReference>
<dbReference type="Proteomes" id="UP000676246">
    <property type="component" value="Unassembled WGS sequence"/>
</dbReference>
<dbReference type="RefSeq" id="WP_210856219.1">
    <property type="nucleotide sequence ID" value="NZ_JAGQDD010000017.1"/>
</dbReference>
<dbReference type="AlphaFoldDB" id="A0A941BIC1"/>
<accession>A0A941BIC1</accession>
<dbReference type="Gene3D" id="3.30.310.70">
    <property type="entry name" value="TT1751-like domain"/>
    <property type="match status" value="1"/>
</dbReference>
<organism evidence="2 3">
    <name type="scientific">Ideonella alba</name>
    <dbReference type="NCBI Taxonomy" id="2824118"/>
    <lineage>
        <taxon>Bacteria</taxon>
        <taxon>Pseudomonadati</taxon>
        <taxon>Pseudomonadota</taxon>
        <taxon>Betaproteobacteria</taxon>
        <taxon>Burkholderiales</taxon>
        <taxon>Sphaerotilaceae</taxon>
        <taxon>Ideonella</taxon>
    </lineage>
</organism>
<evidence type="ECO:0000313" key="3">
    <source>
        <dbReference type="Proteomes" id="UP000676246"/>
    </source>
</evidence>